<evidence type="ECO:0000259" key="10">
    <source>
        <dbReference type="Pfam" id="PF04316"/>
    </source>
</evidence>
<feature type="region of interest" description="Disordered" evidence="9">
    <location>
        <begin position="1"/>
        <end position="53"/>
    </location>
</feature>
<evidence type="ECO:0000256" key="3">
    <source>
        <dbReference type="ARBA" id="ARBA00022491"/>
    </source>
</evidence>
<dbReference type="InterPro" id="IPR035890">
    <property type="entry name" value="Anti-sigma-28_factor_FlgM_sf"/>
</dbReference>
<accession>A0A1N6EEG2</accession>
<gene>
    <name evidence="11" type="ORF">SAMN05444168_0534</name>
</gene>
<evidence type="ECO:0000256" key="7">
    <source>
        <dbReference type="ARBA" id="ARBA00024739"/>
    </source>
</evidence>
<evidence type="ECO:0000256" key="1">
    <source>
        <dbReference type="ARBA" id="ARBA00005322"/>
    </source>
</evidence>
<dbReference type="EMBL" id="FSRM01000001">
    <property type="protein sequence ID" value="SIN81435.1"/>
    <property type="molecule type" value="Genomic_DNA"/>
</dbReference>
<dbReference type="GO" id="GO:0044781">
    <property type="term" value="P:bacterial-type flagellum organization"/>
    <property type="evidence" value="ECO:0007669"/>
    <property type="project" value="UniProtKB-KW"/>
</dbReference>
<keyword evidence="6" id="KW-0804">Transcription</keyword>
<proteinExistence type="inferred from homology"/>
<protein>
    <recommendedName>
        <fullName evidence="2">Negative regulator of flagellin synthesis</fullName>
    </recommendedName>
    <alternativeName>
        <fullName evidence="8">Anti-sigma-28 factor</fullName>
    </alternativeName>
</protein>
<dbReference type="InterPro" id="IPR007412">
    <property type="entry name" value="FlgM"/>
</dbReference>
<reference evidence="11 12" key="1">
    <citation type="submission" date="2016-11" db="EMBL/GenBank/DDBJ databases">
        <authorList>
            <person name="Jaros S."/>
            <person name="Januszkiewicz K."/>
            <person name="Wedrychowicz H."/>
        </authorList>
    </citation>
    <scope>NUCLEOTIDE SEQUENCE [LARGE SCALE GENOMIC DNA]</scope>
    <source>
        <strain evidence="11 12">GAS86</strain>
    </source>
</reference>
<comment type="similarity">
    <text evidence="1">Belongs to the FlgM family.</text>
</comment>
<organism evidence="11 12">
    <name type="scientific">Paraburkholderia phenazinium</name>
    <dbReference type="NCBI Taxonomy" id="60549"/>
    <lineage>
        <taxon>Bacteria</taxon>
        <taxon>Pseudomonadati</taxon>
        <taxon>Pseudomonadota</taxon>
        <taxon>Betaproteobacteria</taxon>
        <taxon>Burkholderiales</taxon>
        <taxon>Burkholderiaceae</taxon>
        <taxon>Paraburkholderia</taxon>
    </lineage>
</organism>
<dbReference type="Proteomes" id="UP000184693">
    <property type="component" value="Unassembled WGS sequence"/>
</dbReference>
<comment type="function">
    <text evidence="7">Responsible for the coupling of flagellin expression to flagellar assembly by preventing expression of the flagellin genes when a component of the middle class of proteins is defective. It negatively regulates flagellar genes by inhibiting the activity of FliA by directly binding to FliA.</text>
</comment>
<evidence type="ECO:0000313" key="11">
    <source>
        <dbReference type="EMBL" id="SIN81435.1"/>
    </source>
</evidence>
<evidence type="ECO:0000256" key="8">
    <source>
        <dbReference type="ARBA" id="ARBA00030117"/>
    </source>
</evidence>
<feature type="domain" description="Anti-sigma-28 factor FlgM C-terminal" evidence="10">
    <location>
        <begin position="53"/>
        <end position="103"/>
    </location>
</feature>
<dbReference type="RefSeq" id="WP_074262863.1">
    <property type="nucleotide sequence ID" value="NZ_FSRM01000001.1"/>
</dbReference>
<dbReference type="GO" id="GO:0045892">
    <property type="term" value="P:negative regulation of DNA-templated transcription"/>
    <property type="evidence" value="ECO:0007669"/>
    <property type="project" value="InterPro"/>
</dbReference>
<feature type="compositionally biased region" description="Low complexity" evidence="9">
    <location>
        <begin position="22"/>
        <end position="53"/>
    </location>
</feature>
<name>A0A1N6EEG2_9BURK</name>
<evidence type="ECO:0000256" key="2">
    <source>
        <dbReference type="ARBA" id="ARBA00017823"/>
    </source>
</evidence>
<evidence type="ECO:0000256" key="6">
    <source>
        <dbReference type="ARBA" id="ARBA00023163"/>
    </source>
</evidence>
<keyword evidence="3" id="KW-0678">Repressor</keyword>
<dbReference type="Pfam" id="PF04316">
    <property type="entry name" value="FlgM"/>
    <property type="match status" value="1"/>
</dbReference>
<dbReference type="InterPro" id="IPR031316">
    <property type="entry name" value="FlgM_C"/>
</dbReference>
<evidence type="ECO:0000256" key="9">
    <source>
        <dbReference type="SAM" id="MobiDB-lite"/>
    </source>
</evidence>
<dbReference type="NCBIfam" id="TIGR03824">
    <property type="entry name" value="FlgM_jcvi"/>
    <property type="match status" value="1"/>
</dbReference>
<evidence type="ECO:0000256" key="5">
    <source>
        <dbReference type="ARBA" id="ARBA00023015"/>
    </source>
</evidence>
<dbReference type="AlphaFoldDB" id="A0A1N6EEG2"/>
<evidence type="ECO:0000313" key="12">
    <source>
        <dbReference type="Proteomes" id="UP000184693"/>
    </source>
</evidence>
<dbReference type="SUPFAM" id="SSF101498">
    <property type="entry name" value="Anti-sigma factor FlgM"/>
    <property type="match status" value="1"/>
</dbReference>
<keyword evidence="4" id="KW-1005">Bacterial flagellum biogenesis</keyword>
<feature type="compositionally biased region" description="Polar residues" evidence="9">
    <location>
        <begin position="1"/>
        <end position="21"/>
    </location>
</feature>
<sequence length="118" mass="11533">MKIDSTTNSMPDSLTGSAATRTQQDSSAPAASTAQSAAAAAQAATGSGGDANVSLSGLSSSLRSLAASGSADIDTAHVESIKQAIKNGTLTIDPGKIADGVLDTTRSLLQTRAPATGN</sequence>
<keyword evidence="5" id="KW-0805">Transcription regulation</keyword>
<evidence type="ECO:0000256" key="4">
    <source>
        <dbReference type="ARBA" id="ARBA00022795"/>
    </source>
</evidence>